<comment type="caution">
    <text evidence="2">The sequence shown here is derived from an EMBL/GenBank/DDBJ whole genome shotgun (WGS) entry which is preliminary data.</text>
</comment>
<dbReference type="FunFam" id="3.40.250.10:FF:000049">
    <property type="entry name" value="Phage shock protein E"/>
    <property type="match status" value="1"/>
</dbReference>
<sequence length="122" mass="13717">MKKLFLFLLSVVWMMTGCSSESGYKNVAVDEAEKLIAEGKVEVIDVRTQEEFASGHIPGAKLLPLQEIESRMDELDKEKTYLVVCRSGNRSAQASEILVKEGFKHIYNMTGGMNEWKGDVEQ</sequence>
<dbReference type="InterPro" id="IPR050229">
    <property type="entry name" value="GlpE_sulfurtransferase"/>
</dbReference>
<dbReference type="AlphaFoldDB" id="A0A4R1QAY9"/>
<dbReference type="PANTHER" id="PTHR43031:SF17">
    <property type="entry name" value="SULFURTRANSFERASE YTWF-RELATED"/>
    <property type="match status" value="1"/>
</dbReference>
<organism evidence="2 3">
    <name type="scientific">Thermolongibacillus altinsuensis</name>
    <dbReference type="NCBI Taxonomy" id="575256"/>
    <lineage>
        <taxon>Bacteria</taxon>
        <taxon>Bacillati</taxon>
        <taxon>Bacillota</taxon>
        <taxon>Bacilli</taxon>
        <taxon>Bacillales</taxon>
        <taxon>Anoxybacillaceae</taxon>
        <taxon>Thermolongibacillus</taxon>
    </lineage>
</organism>
<reference evidence="2 3" key="1">
    <citation type="submission" date="2019-03" db="EMBL/GenBank/DDBJ databases">
        <title>Genomic Encyclopedia of Type Strains, Phase IV (KMG-IV): sequencing the most valuable type-strain genomes for metagenomic binning, comparative biology and taxonomic classification.</title>
        <authorList>
            <person name="Goeker M."/>
        </authorList>
    </citation>
    <scope>NUCLEOTIDE SEQUENCE [LARGE SCALE GENOMIC DNA]</scope>
    <source>
        <strain evidence="2 3">DSM 24979</strain>
    </source>
</reference>
<evidence type="ECO:0000259" key="1">
    <source>
        <dbReference type="PROSITE" id="PS50206"/>
    </source>
</evidence>
<dbReference type="SMART" id="SM00450">
    <property type="entry name" value="RHOD"/>
    <property type="match status" value="1"/>
</dbReference>
<proteinExistence type="predicted"/>
<dbReference type="Proteomes" id="UP000295658">
    <property type="component" value="Unassembled WGS sequence"/>
</dbReference>
<name>A0A4R1QAY9_9BACL</name>
<dbReference type="PANTHER" id="PTHR43031">
    <property type="entry name" value="FAD-DEPENDENT OXIDOREDUCTASE"/>
    <property type="match status" value="1"/>
</dbReference>
<dbReference type="PROSITE" id="PS51257">
    <property type="entry name" value="PROKAR_LIPOPROTEIN"/>
    <property type="match status" value="1"/>
</dbReference>
<protein>
    <submittedName>
        <fullName evidence="2">Rhodanese-related sulfurtransferase</fullName>
    </submittedName>
</protein>
<dbReference type="SUPFAM" id="SSF52821">
    <property type="entry name" value="Rhodanese/Cell cycle control phosphatase"/>
    <property type="match status" value="1"/>
</dbReference>
<feature type="domain" description="Rhodanese" evidence="1">
    <location>
        <begin position="37"/>
        <end position="121"/>
    </location>
</feature>
<dbReference type="InterPro" id="IPR001307">
    <property type="entry name" value="Thiosulphate_STrfase_CS"/>
</dbReference>
<dbReference type="CDD" id="cd00158">
    <property type="entry name" value="RHOD"/>
    <property type="match status" value="1"/>
</dbReference>
<dbReference type="GO" id="GO:0004792">
    <property type="term" value="F:thiosulfate-cyanide sulfurtransferase activity"/>
    <property type="evidence" value="ECO:0007669"/>
    <property type="project" value="InterPro"/>
</dbReference>
<keyword evidence="2" id="KW-0808">Transferase</keyword>
<dbReference type="PROSITE" id="PS50206">
    <property type="entry name" value="RHODANESE_3"/>
    <property type="match status" value="1"/>
</dbReference>
<dbReference type="InterPro" id="IPR036873">
    <property type="entry name" value="Rhodanese-like_dom_sf"/>
</dbReference>
<evidence type="ECO:0000313" key="3">
    <source>
        <dbReference type="Proteomes" id="UP000295658"/>
    </source>
</evidence>
<keyword evidence="3" id="KW-1185">Reference proteome</keyword>
<dbReference type="InterPro" id="IPR001763">
    <property type="entry name" value="Rhodanese-like_dom"/>
</dbReference>
<dbReference type="RefSeq" id="WP_424565365.1">
    <property type="nucleotide sequence ID" value="NZ_BSVG01000011.1"/>
</dbReference>
<gene>
    <name evidence="2" type="ORF">EDD69_11541</name>
</gene>
<dbReference type="EMBL" id="SLUL01000015">
    <property type="protein sequence ID" value="TCL46522.1"/>
    <property type="molecule type" value="Genomic_DNA"/>
</dbReference>
<dbReference type="PROSITE" id="PS00380">
    <property type="entry name" value="RHODANESE_1"/>
    <property type="match status" value="1"/>
</dbReference>
<dbReference type="Gene3D" id="3.40.250.10">
    <property type="entry name" value="Rhodanese-like domain"/>
    <property type="match status" value="1"/>
</dbReference>
<evidence type="ECO:0000313" key="2">
    <source>
        <dbReference type="EMBL" id="TCL46522.1"/>
    </source>
</evidence>
<dbReference type="Pfam" id="PF00581">
    <property type="entry name" value="Rhodanese"/>
    <property type="match status" value="1"/>
</dbReference>
<accession>A0A4R1QAY9</accession>